<name>A7ITG1_PBCVM</name>
<reference evidence="2 3" key="1">
    <citation type="journal article" date="2007" name="Virology">
        <title>Sequence and annotation of the 314-kb MT325 and the 321-kb FR483 viruses that infect Chlorella Pbi.</title>
        <authorList>
            <person name="Fitzgerald L.A."/>
            <person name="Graves M.V."/>
            <person name="Li X."/>
            <person name="Feldblyum T."/>
            <person name="Hartigan J."/>
            <person name="Van Etten J.L."/>
        </authorList>
    </citation>
    <scope>NUCLEOTIDE SEQUENCE [LARGE SCALE GENOMIC DNA]</scope>
    <source>
        <strain evidence="2 3">MT325</strain>
    </source>
</reference>
<feature type="region of interest" description="Disordered" evidence="1">
    <location>
        <begin position="1"/>
        <end position="24"/>
    </location>
</feature>
<dbReference type="Proteomes" id="UP000246715">
    <property type="component" value="Segment"/>
</dbReference>
<organismHost>
    <name type="scientific">Paramecium bursaria</name>
    <dbReference type="NCBI Taxonomy" id="74790"/>
</organismHost>
<accession>A7ITG1</accession>
<protein>
    <submittedName>
        <fullName evidence="2">Uncharacterized protein M081R</fullName>
    </submittedName>
</protein>
<gene>
    <name evidence="2" type="primary">M081R</name>
    <name evidence="2" type="ORF">MT325_M081R</name>
</gene>
<proteinExistence type="predicted"/>
<feature type="region of interest" description="Disordered" evidence="1">
    <location>
        <begin position="51"/>
        <end position="71"/>
    </location>
</feature>
<dbReference type="EMBL" id="DQ491001">
    <property type="protein sequence ID" value="ABT13635.1"/>
    <property type="molecule type" value="Genomic_DNA"/>
</dbReference>
<evidence type="ECO:0000313" key="3">
    <source>
        <dbReference type="Proteomes" id="UP000246715"/>
    </source>
</evidence>
<sequence length="207" mass="23404">MLTSPRHQPSAHKNTQTSKHPKQTQANKKIFCIYIYQTTKMYPFQSRGKQVYRSDAAKKKAKTTGTTGTARTRERLVWQKKHLQLAEEQAKSAAGTQKMLLEDAKRADATAADFQQKTKPFMKAITNARYYGGSGNVGTLMRQREAVQANAEKYKKLASDKRRQAAAFAKRAAKWEKEATKMRAHVRKNTNVLAKKLNTLSKQGRTG</sequence>
<organism evidence="2 3">
    <name type="scientific">Paramecium bursaria Chlorella virus MT325</name>
    <name type="common">PBCV-MT325</name>
    <dbReference type="NCBI Taxonomy" id="346932"/>
    <lineage>
        <taxon>Viruses</taxon>
        <taxon>Varidnaviria</taxon>
        <taxon>Bamfordvirae</taxon>
        <taxon>Nucleocytoviricota</taxon>
        <taxon>Megaviricetes</taxon>
        <taxon>Algavirales</taxon>
        <taxon>Phycodnaviridae</taxon>
        <taxon>Chlorovirus</taxon>
        <taxon>Chlorovirus conductrix</taxon>
        <taxon>Paramecium bursaria Chlorella virus A1</taxon>
    </lineage>
</organism>
<evidence type="ECO:0000256" key="1">
    <source>
        <dbReference type="SAM" id="MobiDB-lite"/>
    </source>
</evidence>
<evidence type="ECO:0000313" key="2">
    <source>
        <dbReference type="EMBL" id="ABT13635.1"/>
    </source>
</evidence>